<evidence type="ECO:0000313" key="4">
    <source>
        <dbReference type="Proteomes" id="UP001145094"/>
    </source>
</evidence>
<reference evidence="2" key="1">
    <citation type="submission" date="2022-11" db="EMBL/GenBank/DDBJ databases">
        <title>Draft genome sequence of Sellimonas catena strain 12EGH17.</title>
        <authorList>
            <person name="Hisatomi A."/>
            <person name="Ohkuma M."/>
            <person name="Sakamoto M."/>
        </authorList>
    </citation>
    <scope>NUCLEOTIDE SEQUENCE</scope>
    <source>
        <strain evidence="2">12EGH17</strain>
    </source>
</reference>
<gene>
    <name evidence="2" type="ORF">Selli1_08400</name>
    <name evidence="3" type="ORF">Selli2_09740</name>
</gene>
<keyword evidence="5" id="KW-1185">Reference proteome</keyword>
<evidence type="ECO:0000313" key="3">
    <source>
        <dbReference type="EMBL" id="GLG89547.1"/>
    </source>
</evidence>
<dbReference type="EMBL" id="BSCH01000005">
    <property type="protein sequence ID" value="GLG89547.1"/>
    <property type="molecule type" value="Genomic_DNA"/>
</dbReference>
<evidence type="ECO:0000313" key="5">
    <source>
        <dbReference type="Proteomes" id="UP001145145"/>
    </source>
</evidence>
<keyword evidence="1" id="KW-1133">Transmembrane helix</keyword>
<comment type="caution">
    <text evidence="3">The sequence shown here is derived from an EMBL/GenBank/DDBJ whole genome shotgun (WGS) entry which is preliminary data.</text>
</comment>
<dbReference type="EMBL" id="BSBO01000006">
    <property type="protein sequence ID" value="GLG03666.1"/>
    <property type="molecule type" value="Genomic_DNA"/>
</dbReference>
<organism evidence="3 4">
    <name type="scientific">Sellimonas catena</name>
    <dbReference type="NCBI Taxonomy" id="2994035"/>
    <lineage>
        <taxon>Bacteria</taxon>
        <taxon>Bacillati</taxon>
        <taxon>Bacillota</taxon>
        <taxon>Clostridia</taxon>
        <taxon>Lachnospirales</taxon>
        <taxon>Lachnospiraceae</taxon>
        <taxon>Sellimonas</taxon>
    </lineage>
</organism>
<feature type="transmembrane region" description="Helical" evidence="1">
    <location>
        <begin position="20"/>
        <end position="43"/>
    </location>
</feature>
<reference evidence="3" key="4">
    <citation type="submission" date="2022-11" db="EMBL/GenBank/DDBJ databases">
        <title>Draft genome sequence of Sellimonas catena strain 18CBH55.</title>
        <authorList>
            <person name="Atsushi H."/>
            <person name="Moriya O."/>
            <person name="Mitsuo S."/>
        </authorList>
    </citation>
    <scope>NUCLEOTIDE SEQUENCE</scope>
    <source>
        <strain evidence="3">18CBH55</strain>
    </source>
</reference>
<name>A0A9W6CDY7_9FIRM</name>
<evidence type="ECO:0000256" key="1">
    <source>
        <dbReference type="SAM" id="Phobius"/>
    </source>
</evidence>
<dbReference type="AlphaFoldDB" id="A0A9W6CDY7"/>
<reference evidence="2" key="2">
    <citation type="submission" date="2022-11" db="EMBL/GenBank/DDBJ databases">
        <title>Draft genome sequence of Sellimonas catena strain 12EGH17.</title>
        <authorList>
            <person name="Atsushi H."/>
            <person name="Moriya O."/>
            <person name="Mitsuo S."/>
        </authorList>
    </citation>
    <scope>NUCLEOTIDE SEQUENCE</scope>
    <source>
        <strain evidence="2">12EGH17</strain>
    </source>
</reference>
<keyword evidence="1" id="KW-0812">Transmembrane</keyword>
<dbReference type="Proteomes" id="UP001145094">
    <property type="component" value="Unassembled WGS sequence"/>
</dbReference>
<reference evidence="3 5" key="5">
    <citation type="journal article" date="2023" name="Int. J. Syst. Evol. Microbiol.">
        <title>Sellimonas catena sp. nov., isolated from human faeces.</title>
        <authorList>
            <person name="Hisatomi A."/>
            <person name="Ohkuma M."/>
            <person name="Sakamoto M."/>
        </authorList>
    </citation>
    <scope>NUCLEOTIDE SEQUENCE</scope>
    <source>
        <strain evidence="2 5">12EGH17</strain>
        <strain evidence="3">18CBH55</strain>
    </source>
</reference>
<proteinExistence type="predicted"/>
<reference evidence="3" key="3">
    <citation type="submission" date="2022-11" db="EMBL/GenBank/DDBJ databases">
        <title>Draft genome sequence of Sellimonas catena strain 18CBH55.</title>
        <authorList>
            <person name="Hisatomi A."/>
            <person name="Ohkuma M."/>
            <person name="Sakamoto M."/>
        </authorList>
    </citation>
    <scope>NUCLEOTIDE SEQUENCE</scope>
    <source>
        <strain evidence="3">18CBH55</strain>
    </source>
</reference>
<dbReference type="Proteomes" id="UP001145145">
    <property type="component" value="Unassembled WGS sequence"/>
</dbReference>
<protein>
    <submittedName>
        <fullName evidence="3">Uncharacterized protein</fullName>
    </submittedName>
</protein>
<accession>A0A9W6CDY7</accession>
<sequence length="62" mass="7340">MPGDHRLIPGIYYEKVYSKSIYLTASLSVLLCFLFDDFSIPVIREKKVFYKSTFKKQKMNKI</sequence>
<keyword evidence="1" id="KW-0472">Membrane</keyword>
<evidence type="ECO:0000313" key="2">
    <source>
        <dbReference type="EMBL" id="GLG03666.1"/>
    </source>
</evidence>